<dbReference type="GO" id="GO:0030288">
    <property type="term" value="C:outer membrane-bounded periplasmic space"/>
    <property type="evidence" value="ECO:0007669"/>
    <property type="project" value="TreeGrafter"/>
</dbReference>
<sequence>MKNYGYLLILPFLVITLHGCNSGAVEKVSVESSSEGLTISHAKGETTLTDYPEKVAALSVFHTDYLAALDITPSAAVTYDQDGHTHLPYLSHELEDVNQLGTQSNPDIERLMSSAPDIILGEKEHESHYDTLEKVAPTVILGKTDNWRTYLNQIAAIVGRETKAEAVIAQYDQKADEVRHKLETKMGNESIIFMRVRAKELRVYGAQWNVGDVLYKDLALKAATCVPMDDWAQSVSFEILPECNPDHIILQVDDDEKAYKKIEELKKSKIWANLKAVQNGHIYPVEHWFIMSGPLSNMAKLESIEKMMEDL</sequence>
<dbReference type="PANTHER" id="PTHR30532">
    <property type="entry name" value="IRON III DICITRATE-BINDING PERIPLASMIC PROTEIN"/>
    <property type="match status" value="1"/>
</dbReference>
<dbReference type="Gene3D" id="3.40.50.1980">
    <property type="entry name" value="Nitrogenase molybdenum iron protein domain"/>
    <property type="match status" value="2"/>
</dbReference>
<dbReference type="InterPro" id="IPR002491">
    <property type="entry name" value="ABC_transptr_periplasmic_BD"/>
</dbReference>
<comment type="similarity">
    <text evidence="2">Belongs to the bacterial solute-binding protein 8 family.</text>
</comment>
<dbReference type="SUPFAM" id="SSF53807">
    <property type="entry name" value="Helical backbone' metal receptor"/>
    <property type="match status" value="1"/>
</dbReference>
<keyword evidence="3" id="KW-0813">Transport</keyword>
<accession>A0A5D4KAD3</accession>
<dbReference type="GO" id="GO:0005886">
    <property type="term" value="C:plasma membrane"/>
    <property type="evidence" value="ECO:0007669"/>
    <property type="project" value="UniProtKB-SubCell"/>
</dbReference>
<dbReference type="PROSITE" id="PS50983">
    <property type="entry name" value="FE_B12_PBP"/>
    <property type="match status" value="1"/>
</dbReference>
<dbReference type="EMBL" id="VTEH01000012">
    <property type="protein sequence ID" value="TYR74341.1"/>
    <property type="molecule type" value="Genomic_DNA"/>
</dbReference>
<dbReference type="Proteomes" id="UP000323317">
    <property type="component" value="Unassembled WGS sequence"/>
</dbReference>
<comment type="subcellular location">
    <subcellularLocation>
        <location evidence="1">Cell membrane</location>
        <topology evidence="1">Lipid-anchor</topology>
    </subcellularLocation>
</comment>
<dbReference type="InterPro" id="IPR051313">
    <property type="entry name" value="Bact_iron-sidero_bind"/>
</dbReference>
<dbReference type="PANTHER" id="PTHR30532:SF21">
    <property type="entry name" value="SIDEROPHORE-BINDING LIPOPROTEIN YFIY-RELATED"/>
    <property type="match status" value="1"/>
</dbReference>
<dbReference type="GO" id="GO:1901678">
    <property type="term" value="P:iron coordination entity transport"/>
    <property type="evidence" value="ECO:0007669"/>
    <property type="project" value="UniProtKB-ARBA"/>
</dbReference>
<protein>
    <submittedName>
        <fullName evidence="6">ABC transporter substrate-binding protein</fullName>
    </submittedName>
</protein>
<gene>
    <name evidence="6" type="ORF">FZC79_14735</name>
</gene>
<evidence type="ECO:0000256" key="1">
    <source>
        <dbReference type="ARBA" id="ARBA00004193"/>
    </source>
</evidence>
<evidence type="ECO:0000256" key="2">
    <source>
        <dbReference type="ARBA" id="ARBA00008814"/>
    </source>
</evidence>
<evidence type="ECO:0000256" key="4">
    <source>
        <dbReference type="ARBA" id="ARBA00022729"/>
    </source>
</evidence>
<evidence type="ECO:0000256" key="3">
    <source>
        <dbReference type="ARBA" id="ARBA00022448"/>
    </source>
</evidence>
<dbReference type="RefSeq" id="WP_148947563.1">
    <property type="nucleotide sequence ID" value="NZ_JBNIKK010000012.1"/>
</dbReference>
<organism evidence="6 7">
    <name type="scientific">Rossellomorea vietnamensis</name>
    <dbReference type="NCBI Taxonomy" id="218284"/>
    <lineage>
        <taxon>Bacteria</taxon>
        <taxon>Bacillati</taxon>
        <taxon>Bacillota</taxon>
        <taxon>Bacilli</taxon>
        <taxon>Bacillales</taxon>
        <taxon>Bacillaceae</taxon>
        <taxon>Rossellomorea</taxon>
    </lineage>
</organism>
<comment type="caution">
    <text evidence="6">The sequence shown here is derived from an EMBL/GenBank/DDBJ whole genome shotgun (WGS) entry which is preliminary data.</text>
</comment>
<dbReference type="AlphaFoldDB" id="A0A5D4KAD3"/>
<evidence type="ECO:0000259" key="5">
    <source>
        <dbReference type="PROSITE" id="PS50983"/>
    </source>
</evidence>
<evidence type="ECO:0000313" key="6">
    <source>
        <dbReference type="EMBL" id="TYR74341.1"/>
    </source>
</evidence>
<name>A0A5D4KAD3_9BACI</name>
<dbReference type="Pfam" id="PF01497">
    <property type="entry name" value="Peripla_BP_2"/>
    <property type="match status" value="1"/>
</dbReference>
<evidence type="ECO:0000313" key="7">
    <source>
        <dbReference type="Proteomes" id="UP000323317"/>
    </source>
</evidence>
<keyword evidence="4" id="KW-0732">Signal</keyword>
<reference evidence="6 7" key="1">
    <citation type="submission" date="2019-08" db="EMBL/GenBank/DDBJ databases">
        <title>Bacillus genomes from the desert of Cuatro Cienegas, Coahuila.</title>
        <authorList>
            <person name="Olmedo-Alvarez G."/>
        </authorList>
    </citation>
    <scope>NUCLEOTIDE SEQUENCE [LARGE SCALE GENOMIC DNA]</scope>
    <source>
        <strain evidence="6 7">CH40_1T</strain>
    </source>
</reference>
<proteinExistence type="inferred from homology"/>
<feature type="domain" description="Fe/B12 periplasmic-binding" evidence="5">
    <location>
        <begin position="54"/>
        <end position="311"/>
    </location>
</feature>